<dbReference type="Gene3D" id="3.40.309.10">
    <property type="entry name" value="Aldehyde Dehydrogenase, Chain A, domain 2"/>
    <property type="match status" value="1"/>
</dbReference>
<gene>
    <name evidence="7" type="ORF">O181_058932</name>
</gene>
<comment type="similarity">
    <text evidence="1 4">Belongs to the aldehyde dehydrogenase family.</text>
</comment>
<feature type="active site" evidence="3">
    <location>
        <position position="233"/>
    </location>
</feature>
<dbReference type="CDD" id="cd07102">
    <property type="entry name" value="ALDH_EDX86601"/>
    <property type="match status" value="1"/>
</dbReference>
<name>A0A9Q3EFP7_9BASI</name>
<evidence type="ECO:0000256" key="5">
    <source>
        <dbReference type="SAM" id="Phobius"/>
    </source>
</evidence>
<sequence length="444" mass="48559">MAQKIITQSPIYNQPILERSSPTDQELEAIILKSSLAFKKFRQSHNLSQRQEVIRKLINLLDQNKNQLARELTEQIGRPIAYTAKEITTAINRTQYLLSISNQALEDIPGQPEHGFKRFIRKVPIGPVLIIFAWNYPYLILVNSLIPAILAGNSVILKPSPQTPTIAEHFQSFLLQAGLPNDVVTLFHSPGMSSTQLAIKSPLVNLICFTGSVKAGLEVQAAASSRLVSLGLELGGKDAAYVRADADIDWTAAELVDGAMFNSGQSCCSVERVYVHQSVYDQFLSAAQKVLAGYRLGDPFDSNTHLGPVISQKSKQLIESHVNDAIAAGAVDATPENESFENLPSRGNFVKPVILTGVNHTMNVMSEETFGPVMPIMSVTGDEEAIALMNDSEFGLTGSIWTKDIAQDLAWTGWKNSGKGVTLSRFGFDAFVKLQSIHIKSPPQ</sequence>
<keyword evidence="5" id="KW-0472">Membrane</keyword>
<protein>
    <recommendedName>
        <fullName evidence="6">Aldehyde dehydrogenase domain-containing protein</fullName>
    </recommendedName>
</protein>
<evidence type="ECO:0000256" key="2">
    <source>
        <dbReference type="ARBA" id="ARBA00023002"/>
    </source>
</evidence>
<dbReference type="InterPro" id="IPR016163">
    <property type="entry name" value="Ald_DH_C"/>
</dbReference>
<dbReference type="AlphaFoldDB" id="A0A9Q3EFP7"/>
<dbReference type="PANTHER" id="PTHR11699">
    <property type="entry name" value="ALDEHYDE DEHYDROGENASE-RELATED"/>
    <property type="match status" value="1"/>
</dbReference>
<evidence type="ECO:0000256" key="3">
    <source>
        <dbReference type="PROSITE-ProRule" id="PRU10007"/>
    </source>
</evidence>
<dbReference type="Pfam" id="PF00171">
    <property type="entry name" value="Aldedh"/>
    <property type="match status" value="1"/>
</dbReference>
<keyword evidence="8" id="KW-1185">Reference proteome</keyword>
<dbReference type="EMBL" id="AVOT02027222">
    <property type="protein sequence ID" value="MBW0519217.1"/>
    <property type="molecule type" value="Genomic_DNA"/>
</dbReference>
<evidence type="ECO:0000256" key="4">
    <source>
        <dbReference type="RuleBase" id="RU003345"/>
    </source>
</evidence>
<feature type="transmembrane region" description="Helical" evidence="5">
    <location>
        <begin position="128"/>
        <end position="150"/>
    </location>
</feature>
<comment type="caution">
    <text evidence="7">The sequence shown here is derived from an EMBL/GenBank/DDBJ whole genome shotgun (WGS) entry which is preliminary data.</text>
</comment>
<proteinExistence type="inferred from homology"/>
<keyword evidence="5" id="KW-0812">Transmembrane</keyword>
<evidence type="ECO:0000313" key="7">
    <source>
        <dbReference type="EMBL" id="MBW0519217.1"/>
    </source>
</evidence>
<dbReference type="Proteomes" id="UP000765509">
    <property type="component" value="Unassembled WGS sequence"/>
</dbReference>
<evidence type="ECO:0000313" key="8">
    <source>
        <dbReference type="Proteomes" id="UP000765509"/>
    </source>
</evidence>
<keyword evidence="2 4" id="KW-0560">Oxidoreductase</keyword>
<keyword evidence="5" id="KW-1133">Transmembrane helix</keyword>
<dbReference type="PROSITE" id="PS00687">
    <property type="entry name" value="ALDEHYDE_DEHYDR_GLU"/>
    <property type="match status" value="1"/>
</dbReference>
<dbReference type="OrthoDB" id="2497729at2759"/>
<dbReference type="FunFam" id="3.40.309.10:FF:000009">
    <property type="entry name" value="Aldehyde dehydrogenase A"/>
    <property type="match status" value="1"/>
</dbReference>
<dbReference type="Gene3D" id="3.40.605.10">
    <property type="entry name" value="Aldehyde Dehydrogenase, Chain A, domain 1"/>
    <property type="match status" value="1"/>
</dbReference>
<dbReference type="InterPro" id="IPR016162">
    <property type="entry name" value="Ald_DH_N"/>
</dbReference>
<dbReference type="GO" id="GO:0016620">
    <property type="term" value="F:oxidoreductase activity, acting on the aldehyde or oxo group of donors, NAD or NADP as acceptor"/>
    <property type="evidence" value="ECO:0007669"/>
    <property type="project" value="InterPro"/>
</dbReference>
<evidence type="ECO:0000256" key="1">
    <source>
        <dbReference type="ARBA" id="ARBA00009986"/>
    </source>
</evidence>
<dbReference type="InterPro" id="IPR016161">
    <property type="entry name" value="Ald_DH/histidinol_DH"/>
</dbReference>
<reference evidence="7" key="1">
    <citation type="submission" date="2021-03" db="EMBL/GenBank/DDBJ databases">
        <title>Draft genome sequence of rust myrtle Austropuccinia psidii MF-1, a brazilian biotype.</title>
        <authorList>
            <person name="Quecine M.C."/>
            <person name="Pachon D.M.R."/>
            <person name="Bonatelli M.L."/>
            <person name="Correr F.H."/>
            <person name="Franceschini L.M."/>
            <person name="Leite T.F."/>
            <person name="Margarido G.R.A."/>
            <person name="Almeida C.A."/>
            <person name="Ferrarezi J.A."/>
            <person name="Labate C.A."/>
        </authorList>
    </citation>
    <scope>NUCLEOTIDE SEQUENCE</scope>
    <source>
        <strain evidence="7">MF-1</strain>
    </source>
</reference>
<feature type="domain" description="Aldehyde dehydrogenase" evidence="6">
    <location>
        <begin position="5"/>
        <end position="407"/>
    </location>
</feature>
<organism evidence="7 8">
    <name type="scientific">Austropuccinia psidii MF-1</name>
    <dbReference type="NCBI Taxonomy" id="1389203"/>
    <lineage>
        <taxon>Eukaryota</taxon>
        <taxon>Fungi</taxon>
        <taxon>Dikarya</taxon>
        <taxon>Basidiomycota</taxon>
        <taxon>Pucciniomycotina</taxon>
        <taxon>Pucciniomycetes</taxon>
        <taxon>Pucciniales</taxon>
        <taxon>Sphaerophragmiaceae</taxon>
        <taxon>Austropuccinia</taxon>
    </lineage>
</organism>
<accession>A0A9Q3EFP7</accession>
<evidence type="ECO:0000259" key="6">
    <source>
        <dbReference type="Pfam" id="PF00171"/>
    </source>
</evidence>
<dbReference type="SUPFAM" id="SSF53720">
    <property type="entry name" value="ALDH-like"/>
    <property type="match status" value="1"/>
</dbReference>
<dbReference type="InterPro" id="IPR015590">
    <property type="entry name" value="Aldehyde_DH_dom"/>
</dbReference>
<dbReference type="InterPro" id="IPR029510">
    <property type="entry name" value="Ald_DH_CS_GLU"/>
</dbReference>